<accession>A0AAX0AV34</accession>
<dbReference type="AlphaFoldDB" id="A0AAX0AV34"/>
<protein>
    <submittedName>
        <fullName evidence="1">Uncharacterized protein</fullName>
    </submittedName>
</protein>
<gene>
    <name evidence="1" type="ORF">B0H41_000548</name>
</gene>
<name>A0AAX0AV34_CLOBE</name>
<sequence>MKKKLMASELPSCFFRDVSEELRNVRNVEEASYEEFAKLVLRNKE</sequence>
<dbReference type="EMBL" id="JABSWW010000001">
    <property type="protein sequence ID" value="NRT86869.1"/>
    <property type="molecule type" value="Genomic_DNA"/>
</dbReference>
<comment type="caution">
    <text evidence="1">The sequence shown here is derived from an EMBL/GenBank/DDBJ whole genome shotgun (WGS) entry which is preliminary data.</text>
</comment>
<evidence type="ECO:0000313" key="1">
    <source>
        <dbReference type="EMBL" id="NRT86869.1"/>
    </source>
</evidence>
<proteinExistence type="predicted"/>
<evidence type="ECO:0000313" key="2">
    <source>
        <dbReference type="Proteomes" id="UP001193748"/>
    </source>
</evidence>
<dbReference type="Pfam" id="PF20095">
    <property type="entry name" value="DUF6485"/>
    <property type="match status" value="1"/>
</dbReference>
<reference evidence="1" key="1">
    <citation type="submission" date="2020-05" db="EMBL/GenBank/DDBJ databases">
        <authorList>
            <person name="Brown S."/>
            <person name="Huntemann M."/>
            <person name="Clum A."/>
            <person name="Spunde A."/>
            <person name="Palaniappan K."/>
            <person name="Ritter S."/>
            <person name="Mikhailova N."/>
            <person name="Chen I.-M."/>
            <person name="Stamatis D."/>
            <person name="Reddy T."/>
            <person name="O'Malley R."/>
            <person name="Daum C."/>
            <person name="Shapiro N."/>
            <person name="Ivanova N."/>
            <person name="Kyrpides N."/>
            <person name="Woyke T."/>
        </authorList>
    </citation>
    <scope>NUCLEOTIDE SEQUENCE</scope>
    <source>
        <strain evidence="1">DJ080</strain>
    </source>
</reference>
<organism evidence="1 2">
    <name type="scientific">Clostridium beijerinckii</name>
    <name type="common">Clostridium MP</name>
    <dbReference type="NCBI Taxonomy" id="1520"/>
    <lineage>
        <taxon>Bacteria</taxon>
        <taxon>Bacillati</taxon>
        <taxon>Bacillota</taxon>
        <taxon>Clostridia</taxon>
        <taxon>Eubacteriales</taxon>
        <taxon>Clostridiaceae</taxon>
        <taxon>Clostridium</taxon>
    </lineage>
</organism>
<dbReference type="Proteomes" id="UP001193748">
    <property type="component" value="Unassembled WGS sequence"/>
</dbReference>
<reference evidence="1" key="2">
    <citation type="journal article" date="2022" name="Nat. Biotechnol.">
        <title>Carbon-negative production of acetone and isopropanol by gas fermentation at industrial pilot scale.</title>
        <authorList>
            <person name="Liew F.E."/>
            <person name="Nogle R."/>
            <person name="Abdalla T."/>
            <person name="Rasor B.J."/>
            <person name="Canter C."/>
            <person name="Jensen R.O."/>
            <person name="Wang L."/>
            <person name="Strutz J."/>
            <person name="Chirania P."/>
            <person name="De Tissera S."/>
            <person name="Mueller A.P."/>
            <person name="Ruan Z."/>
            <person name="Gao A."/>
            <person name="Tran L."/>
            <person name="Engle N.L."/>
            <person name="Bromley J.C."/>
            <person name="Daniell J."/>
            <person name="Conrado R."/>
            <person name="Tschaplinski T.J."/>
            <person name="Giannone R.J."/>
            <person name="Hettich R.L."/>
            <person name="Karim A.S."/>
            <person name="Simpson S.D."/>
            <person name="Brown S.D."/>
            <person name="Leang C."/>
            <person name="Jewett M.C."/>
            <person name="Kopke M."/>
        </authorList>
    </citation>
    <scope>NUCLEOTIDE SEQUENCE</scope>
    <source>
        <strain evidence="1">DJ080</strain>
    </source>
</reference>